<reference evidence="2 3" key="2">
    <citation type="journal article" date="2017" name="Front. Plant Sci.">
        <title>Gene Classification and Mining of Molecular Markers Useful in Red Clover (Trifolium pratense) Breeding.</title>
        <authorList>
            <person name="Istvanek J."/>
            <person name="Dluhosova J."/>
            <person name="Dluhos P."/>
            <person name="Patkova L."/>
            <person name="Nedelnik J."/>
            <person name="Repkova J."/>
        </authorList>
    </citation>
    <scope>NUCLEOTIDE SEQUENCE [LARGE SCALE GENOMIC DNA]</scope>
    <source>
        <strain evidence="3">cv. Tatra</strain>
        <tissue evidence="2">Young leaves</tissue>
    </source>
</reference>
<dbReference type="InterPro" id="IPR002156">
    <property type="entry name" value="RNaseH_domain"/>
</dbReference>
<sequence>VAQLIKLVELRVKELKVQSSSLGKETNITLFKCNIDASFFVNGNKVGIDMCIRDDQGRFVLAKTEWPTPIHDVDMGEALGLLHAINSVHELQLKNVDFELDSKNIVTEFHSNREDMSES</sequence>
<comment type="caution">
    <text evidence="2">The sequence shown here is derived from an EMBL/GenBank/DDBJ whole genome shotgun (WGS) entry which is preliminary data.</text>
</comment>
<organism evidence="2 3">
    <name type="scientific">Trifolium pratense</name>
    <name type="common">Red clover</name>
    <dbReference type="NCBI Taxonomy" id="57577"/>
    <lineage>
        <taxon>Eukaryota</taxon>
        <taxon>Viridiplantae</taxon>
        <taxon>Streptophyta</taxon>
        <taxon>Embryophyta</taxon>
        <taxon>Tracheophyta</taxon>
        <taxon>Spermatophyta</taxon>
        <taxon>Magnoliopsida</taxon>
        <taxon>eudicotyledons</taxon>
        <taxon>Gunneridae</taxon>
        <taxon>Pentapetalae</taxon>
        <taxon>rosids</taxon>
        <taxon>fabids</taxon>
        <taxon>Fabales</taxon>
        <taxon>Fabaceae</taxon>
        <taxon>Papilionoideae</taxon>
        <taxon>50 kb inversion clade</taxon>
        <taxon>NPAAA clade</taxon>
        <taxon>Hologalegina</taxon>
        <taxon>IRL clade</taxon>
        <taxon>Trifolieae</taxon>
        <taxon>Trifolium</taxon>
    </lineage>
</organism>
<dbReference type="InterPro" id="IPR052929">
    <property type="entry name" value="RNase_H-like_EbsB-rel"/>
</dbReference>
<gene>
    <name evidence="2" type="ORF">L195_g041940</name>
</gene>
<protein>
    <submittedName>
        <fullName evidence="2">Cytochrome p450</fullName>
    </submittedName>
</protein>
<evidence type="ECO:0000313" key="3">
    <source>
        <dbReference type="Proteomes" id="UP000236291"/>
    </source>
</evidence>
<dbReference type="GO" id="GO:0004523">
    <property type="term" value="F:RNA-DNA hybrid ribonuclease activity"/>
    <property type="evidence" value="ECO:0007669"/>
    <property type="project" value="InterPro"/>
</dbReference>
<dbReference type="Gene3D" id="3.30.420.10">
    <property type="entry name" value="Ribonuclease H-like superfamily/Ribonuclease H"/>
    <property type="match status" value="1"/>
</dbReference>
<dbReference type="PANTHER" id="PTHR47074:SF48">
    <property type="entry name" value="POLYNUCLEOTIDYL TRANSFERASE, RIBONUCLEASE H-LIKE SUPERFAMILY PROTEIN"/>
    <property type="match status" value="1"/>
</dbReference>
<dbReference type="CDD" id="cd06222">
    <property type="entry name" value="RNase_H_like"/>
    <property type="match status" value="1"/>
</dbReference>
<dbReference type="InterPro" id="IPR044730">
    <property type="entry name" value="RNase_H-like_dom_plant"/>
</dbReference>
<dbReference type="Pfam" id="PF13456">
    <property type="entry name" value="RVT_3"/>
    <property type="match status" value="1"/>
</dbReference>
<feature type="non-terminal residue" evidence="2">
    <location>
        <position position="1"/>
    </location>
</feature>
<dbReference type="Proteomes" id="UP000236291">
    <property type="component" value="Unassembled WGS sequence"/>
</dbReference>
<dbReference type="InterPro" id="IPR012337">
    <property type="entry name" value="RNaseH-like_sf"/>
</dbReference>
<accession>A0A2K3M503</accession>
<name>A0A2K3M503_TRIPR</name>
<dbReference type="InterPro" id="IPR036397">
    <property type="entry name" value="RNaseH_sf"/>
</dbReference>
<dbReference type="GO" id="GO:0003676">
    <property type="term" value="F:nucleic acid binding"/>
    <property type="evidence" value="ECO:0007669"/>
    <property type="project" value="InterPro"/>
</dbReference>
<feature type="domain" description="RNase H type-1" evidence="1">
    <location>
        <begin position="34"/>
        <end position="114"/>
    </location>
</feature>
<dbReference type="SUPFAM" id="SSF53098">
    <property type="entry name" value="Ribonuclease H-like"/>
    <property type="match status" value="1"/>
</dbReference>
<evidence type="ECO:0000259" key="1">
    <source>
        <dbReference type="Pfam" id="PF13456"/>
    </source>
</evidence>
<reference evidence="2 3" key="1">
    <citation type="journal article" date="2014" name="Am. J. Bot.">
        <title>Genome assembly and annotation for red clover (Trifolium pratense; Fabaceae).</title>
        <authorList>
            <person name="Istvanek J."/>
            <person name="Jaros M."/>
            <person name="Krenek A."/>
            <person name="Repkova J."/>
        </authorList>
    </citation>
    <scope>NUCLEOTIDE SEQUENCE [LARGE SCALE GENOMIC DNA]</scope>
    <source>
        <strain evidence="3">cv. Tatra</strain>
        <tissue evidence="2">Young leaves</tissue>
    </source>
</reference>
<dbReference type="PANTHER" id="PTHR47074">
    <property type="entry name" value="BNAC02G40300D PROTEIN"/>
    <property type="match status" value="1"/>
</dbReference>
<dbReference type="EMBL" id="ASHM01049776">
    <property type="protein sequence ID" value="PNX85866.1"/>
    <property type="molecule type" value="Genomic_DNA"/>
</dbReference>
<dbReference type="AlphaFoldDB" id="A0A2K3M503"/>
<proteinExistence type="predicted"/>
<evidence type="ECO:0000313" key="2">
    <source>
        <dbReference type="EMBL" id="PNX85866.1"/>
    </source>
</evidence>